<dbReference type="EMBL" id="JAKIKU010000003">
    <property type="protein sequence ID" value="MCL1044966.1"/>
    <property type="molecule type" value="Genomic_DNA"/>
</dbReference>
<keyword evidence="1" id="KW-0812">Transmembrane</keyword>
<feature type="transmembrane region" description="Helical" evidence="1">
    <location>
        <begin position="24"/>
        <end position="43"/>
    </location>
</feature>
<comment type="caution">
    <text evidence="2">The sequence shown here is derived from an EMBL/GenBank/DDBJ whole genome shotgun (WGS) entry which is preliminary data.</text>
</comment>
<accession>A0ABT0KN61</accession>
<keyword evidence="3" id="KW-1185">Reference proteome</keyword>
<evidence type="ECO:0000313" key="3">
    <source>
        <dbReference type="Proteomes" id="UP001202134"/>
    </source>
</evidence>
<gene>
    <name evidence="2" type="ORF">L2737_06435</name>
</gene>
<dbReference type="RefSeq" id="WP_248955183.1">
    <property type="nucleotide sequence ID" value="NZ_JAKIKU010000003.1"/>
</dbReference>
<keyword evidence="1" id="KW-1133">Transmembrane helix</keyword>
<proteinExistence type="predicted"/>
<keyword evidence="1" id="KW-0472">Membrane</keyword>
<sequence>MQVTYRKAEDQYQIRERMFNKMKILKIITLMFITVAIVIVLSYEKIITSVLLPQYIDWAYEVDRKGQEIGVSLDKKELLLAAEIGIVHPEKVRIVYVNEVPFPYENFALKVFGEAVGIVGEGIINNAQVFGYSIYARKDFELNRTRLAHELVHVLQIERASLDVVVSQHFSDMSKYEYDKAPLEMEAFEANKKYSENW</sequence>
<evidence type="ECO:0008006" key="4">
    <source>
        <dbReference type="Google" id="ProtNLM"/>
    </source>
</evidence>
<evidence type="ECO:0000313" key="2">
    <source>
        <dbReference type="EMBL" id="MCL1044966.1"/>
    </source>
</evidence>
<protein>
    <recommendedName>
        <fullName evidence="4">DUF4157 domain-containing protein</fullName>
    </recommendedName>
</protein>
<organism evidence="2 3">
    <name type="scientific">Shewanella electrodiphila</name>
    <dbReference type="NCBI Taxonomy" id="934143"/>
    <lineage>
        <taxon>Bacteria</taxon>
        <taxon>Pseudomonadati</taxon>
        <taxon>Pseudomonadota</taxon>
        <taxon>Gammaproteobacteria</taxon>
        <taxon>Alteromonadales</taxon>
        <taxon>Shewanellaceae</taxon>
        <taxon>Shewanella</taxon>
    </lineage>
</organism>
<evidence type="ECO:0000256" key="1">
    <source>
        <dbReference type="SAM" id="Phobius"/>
    </source>
</evidence>
<reference evidence="2 3" key="1">
    <citation type="submission" date="2022-01" db="EMBL/GenBank/DDBJ databases">
        <title>Whole genome-based taxonomy of the Shewanellaceae.</title>
        <authorList>
            <person name="Martin-Rodriguez A.J."/>
        </authorList>
    </citation>
    <scope>NUCLEOTIDE SEQUENCE [LARGE SCALE GENOMIC DNA]</scope>
    <source>
        <strain evidence="2 3">DSM 24955</strain>
    </source>
</reference>
<dbReference type="Proteomes" id="UP001202134">
    <property type="component" value="Unassembled WGS sequence"/>
</dbReference>
<name>A0ABT0KN61_9GAMM</name>